<reference evidence="7 8" key="1">
    <citation type="submission" date="2020-04" db="EMBL/GenBank/DDBJ databases">
        <title>Paeniglutamicibacter sp. ANT13_2, a novel actinomycete isolated from sediment in Antarctica.</title>
        <authorList>
            <person name="Sakdapetsiri C."/>
            <person name="Pinyakong O."/>
        </authorList>
    </citation>
    <scope>NUCLEOTIDE SEQUENCE [LARGE SCALE GENOMIC DNA]</scope>
    <source>
        <strain evidence="7 8">ANT13_2</strain>
    </source>
</reference>
<proteinExistence type="predicted"/>
<evidence type="ECO:0000256" key="3">
    <source>
        <dbReference type="ARBA" id="ARBA00022989"/>
    </source>
</evidence>
<dbReference type="RefSeq" id="WP_168152370.1">
    <property type="nucleotide sequence ID" value="NZ_JAAWVT010000006.1"/>
</dbReference>
<comment type="subcellular location">
    <subcellularLocation>
        <location evidence="1">Membrane</location>
        <topology evidence="1">Multi-pass membrane protein</topology>
    </subcellularLocation>
</comment>
<dbReference type="Proteomes" id="UP000746595">
    <property type="component" value="Unassembled WGS sequence"/>
</dbReference>
<keyword evidence="8" id="KW-1185">Reference proteome</keyword>
<gene>
    <name evidence="7" type="ORF">HED64_12695</name>
</gene>
<dbReference type="InterPro" id="IPR010432">
    <property type="entry name" value="RDD"/>
</dbReference>
<keyword evidence="2 5" id="KW-0812">Transmembrane</keyword>
<evidence type="ECO:0000256" key="2">
    <source>
        <dbReference type="ARBA" id="ARBA00022692"/>
    </source>
</evidence>
<feature type="transmembrane region" description="Helical" evidence="5">
    <location>
        <begin position="12"/>
        <end position="37"/>
    </location>
</feature>
<feature type="domain" description="RDD" evidence="6">
    <location>
        <begin position="6"/>
        <end position="169"/>
    </location>
</feature>
<organism evidence="7 8">
    <name type="scientific">Paeniglutamicibacter terrestris</name>
    <dbReference type="NCBI Taxonomy" id="2723403"/>
    <lineage>
        <taxon>Bacteria</taxon>
        <taxon>Bacillati</taxon>
        <taxon>Actinomycetota</taxon>
        <taxon>Actinomycetes</taxon>
        <taxon>Micrococcales</taxon>
        <taxon>Micrococcaceae</taxon>
        <taxon>Paeniglutamicibacter</taxon>
    </lineage>
</organism>
<accession>A0ABX1G7P7</accession>
<dbReference type="Pfam" id="PF06271">
    <property type="entry name" value="RDD"/>
    <property type="match status" value="1"/>
</dbReference>
<evidence type="ECO:0000256" key="4">
    <source>
        <dbReference type="ARBA" id="ARBA00023136"/>
    </source>
</evidence>
<keyword evidence="4 5" id="KW-0472">Membrane</keyword>
<evidence type="ECO:0000313" key="7">
    <source>
        <dbReference type="EMBL" id="NKG21560.1"/>
    </source>
</evidence>
<feature type="transmembrane region" description="Helical" evidence="5">
    <location>
        <begin position="49"/>
        <end position="68"/>
    </location>
</feature>
<sequence length="188" mass="21230">MRERKRRLAAAGLDYLVILSWMMVLGVISTVIFLIRGELPDTLGTIGPLGSQLVYFLLLTLVVGIYLYKTESGAHHATWGKRRMGLQVRSVSGEVPGRMDILLRTVVKLLPWESAHFFIWQMMHVYYQRGYDATPPVWIFVGLNAVSLTALVYLLLVLITGRGPHDLAARTMVVDREVVEPIRNERPG</sequence>
<evidence type="ECO:0000313" key="8">
    <source>
        <dbReference type="Proteomes" id="UP000746595"/>
    </source>
</evidence>
<feature type="transmembrane region" description="Helical" evidence="5">
    <location>
        <begin position="139"/>
        <end position="160"/>
    </location>
</feature>
<comment type="caution">
    <text evidence="7">The sequence shown here is derived from an EMBL/GenBank/DDBJ whole genome shotgun (WGS) entry which is preliminary data.</text>
</comment>
<dbReference type="EMBL" id="JAAWVT010000006">
    <property type="protein sequence ID" value="NKG21560.1"/>
    <property type="molecule type" value="Genomic_DNA"/>
</dbReference>
<evidence type="ECO:0000256" key="5">
    <source>
        <dbReference type="SAM" id="Phobius"/>
    </source>
</evidence>
<evidence type="ECO:0000259" key="6">
    <source>
        <dbReference type="Pfam" id="PF06271"/>
    </source>
</evidence>
<name>A0ABX1G7P7_9MICC</name>
<evidence type="ECO:0000256" key="1">
    <source>
        <dbReference type="ARBA" id="ARBA00004141"/>
    </source>
</evidence>
<keyword evidence="3 5" id="KW-1133">Transmembrane helix</keyword>
<protein>
    <submittedName>
        <fullName evidence="7">RDD family protein</fullName>
    </submittedName>
</protein>